<dbReference type="InterPro" id="IPR037094">
    <property type="entry name" value="Glyco_hydro_38_cen_sf"/>
</dbReference>
<dbReference type="Pfam" id="PF00300">
    <property type="entry name" value="His_Phos_1"/>
    <property type="match status" value="1"/>
</dbReference>
<dbReference type="PANTHER" id="PTHR47927:SF2">
    <property type="entry name" value="PHOSPHOGLYCERATE MUTASE FAMILY PROTEIN"/>
    <property type="match status" value="1"/>
</dbReference>
<feature type="compositionally biased region" description="Basic residues" evidence="2">
    <location>
        <begin position="106"/>
        <end position="119"/>
    </location>
</feature>
<name>A0ABD3EP22_9LAMI</name>
<keyword evidence="4" id="KW-1185">Reference proteome</keyword>
<evidence type="ECO:0000256" key="1">
    <source>
        <dbReference type="ARBA" id="ARBA00022801"/>
    </source>
</evidence>
<gene>
    <name evidence="3" type="ORF">CASFOL_000817</name>
</gene>
<dbReference type="AlphaFoldDB" id="A0ABD3EP22"/>
<dbReference type="InterPro" id="IPR029033">
    <property type="entry name" value="His_PPase_superfam"/>
</dbReference>
<sequence>MQELGFSEEHIQSSEALIEMSQGHWEGCHRSEIYTPETLSLMEKFQPDFSAPSGESLRQVEFRMVQFLNSTIMAFPEKYRSDFSPPDPTDNPNSLGPPPSWLDLQHRHRPGLHRKKSGKSRLQIVTRTDEADDEMSPRVPIMMSQGLNVRTYNNRLDGRVNVLYSTPSIYTDAKHALNEPWPLKTSIHFLYAGRINGYWTGYFTSRPAIKGYVRMMSVCYMVTGTEKQHVADDYAKRLSIGYKESEDVVAASLDCLTQRECKSSITKFNQCPLLNISYCPATEVDLSGGKKIVSRISSSLFEFPASELKQQSISSSLLLLPYHRLTLLVQIM</sequence>
<dbReference type="SUPFAM" id="SSF88688">
    <property type="entry name" value="Families 57/38 glycoside transferase middle domain"/>
    <property type="match status" value="1"/>
</dbReference>
<dbReference type="Gene3D" id="1.20.1270.50">
    <property type="entry name" value="Glycoside hydrolase family 38, central domain"/>
    <property type="match status" value="2"/>
</dbReference>
<accession>A0ABD3EP22</accession>
<feature type="region of interest" description="Disordered" evidence="2">
    <location>
        <begin position="79"/>
        <end position="122"/>
    </location>
</feature>
<dbReference type="PANTHER" id="PTHR47927">
    <property type="entry name" value="PUTATIVE-RELATED"/>
    <property type="match status" value="1"/>
</dbReference>
<dbReference type="GO" id="GO:0016787">
    <property type="term" value="F:hydrolase activity"/>
    <property type="evidence" value="ECO:0007669"/>
    <property type="project" value="UniProtKB-KW"/>
</dbReference>
<feature type="compositionally biased region" description="Pro residues" evidence="2">
    <location>
        <begin position="85"/>
        <end position="100"/>
    </location>
</feature>
<dbReference type="InterPro" id="IPR013078">
    <property type="entry name" value="His_Pase_superF_clade-1"/>
</dbReference>
<organism evidence="3 4">
    <name type="scientific">Castilleja foliolosa</name>
    <dbReference type="NCBI Taxonomy" id="1961234"/>
    <lineage>
        <taxon>Eukaryota</taxon>
        <taxon>Viridiplantae</taxon>
        <taxon>Streptophyta</taxon>
        <taxon>Embryophyta</taxon>
        <taxon>Tracheophyta</taxon>
        <taxon>Spermatophyta</taxon>
        <taxon>Magnoliopsida</taxon>
        <taxon>eudicotyledons</taxon>
        <taxon>Gunneridae</taxon>
        <taxon>Pentapetalae</taxon>
        <taxon>asterids</taxon>
        <taxon>lamiids</taxon>
        <taxon>Lamiales</taxon>
        <taxon>Orobanchaceae</taxon>
        <taxon>Pedicularideae</taxon>
        <taxon>Castillejinae</taxon>
        <taxon>Castilleja</taxon>
    </lineage>
</organism>
<comment type="caution">
    <text evidence="3">The sequence shown here is derived from an EMBL/GenBank/DDBJ whole genome shotgun (WGS) entry which is preliminary data.</text>
</comment>
<dbReference type="SUPFAM" id="SSF53254">
    <property type="entry name" value="Phosphoglycerate mutase-like"/>
    <property type="match status" value="1"/>
</dbReference>
<reference evidence="4" key="1">
    <citation type="journal article" date="2024" name="IScience">
        <title>Strigolactones Initiate the Formation of Haustorium-like Structures in Castilleja.</title>
        <authorList>
            <person name="Buerger M."/>
            <person name="Peterson D."/>
            <person name="Chory J."/>
        </authorList>
    </citation>
    <scope>NUCLEOTIDE SEQUENCE [LARGE SCALE GENOMIC DNA]</scope>
</reference>
<dbReference type="EMBL" id="JAVIJP010000002">
    <property type="protein sequence ID" value="KAL3655031.1"/>
    <property type="molecule type" value="Genomic_DNA"/>
</dbReference>
<keyword evidence="1" id="KW-0378">Hydrolase</keyword>
<dbReference type="FunFam" id="1.20.1270.50:FF:000002">
    <property type="entry name" value="Alpha-mannosidase"/>
    <property type="match status" value="1"/>
</dbReference>
<evidence type="ECO:0000313" key="4">
    <source>
        <dbReference type="Proteomes" id="UP001632038"/>
    </source>
</evidence>
<dbReference type="InterPro" id="IPR028995">
    <property type="entry name" value="Glyco_hydro_57/38_cen_sf"/>
</dbReference>
<dbReference type="Proteomes" id="UP001632038">
    <property type="component" value="Unassembled WGS sequence"/>
</dbReference>
<evidence type="ECO:0000313" key="3">
    <source>
        <dbReference type="EMBL" id="KAL3655031.1"/>
    </source>
</evidence>
<dbReference type="Gene3D" id="3.40.50.1240">
    <property type="entry name" value="Phosphoglycerate mutase-like"/>
    <property type="match status" value="1"/>
</dbReference>
<evidence type="ECO:0000256" key="2">
    <source>
        <dbReference type="SAM" id="MobiDB-lite"/>
    </source>
</evidence>
<proteinExistence type="predicted"/>
<protein>
    <submittedName>
        <fullName evidence="3">Uncharacterized protein</fullName>
    </submittedName>
</protein>